<evidence type="ECO:0000313" key="2">
    <source>
        <dbReference type="EMBL" id="QYO78647.1"/>
    </source>
</evidence>
<keyword evidence="3" id="KW-1185">Reference proteome</keyword>
<dbReference type="Proteomes" id="UP000825799">
    <property type="component" value="Chromosome"/>
</dbReference>
<accession>A0ABX8WM55</accession>
<dbReference type="EMBL" id="CP080590">
    <property type="protein sequence ID" value="QYO78647.1"/>
    <property type="molecule type" value="Genomic_DNA"/>
</dbReference>
<evidence type="ECO:0000313" key="3">
    <source>
        <dbReference type="Proteomes" id="UP000825799"/>
    </source>
</evidence>
<keyword evidence="1" id="KW-0472">Membrane</keyword>
<name>A0ABX8WM55_9HYPH</name>
<keyword evidence="1" id="KW-0812">Transmembrane</keyword>
<sequence length="106" mass="11751">MSIDSVLSQLGFARHDPHSLEAQLDAMRRDVRRIGRALSRQVGHSAEDWSDHIGDFGHDAIRQTAHLAEIAGAQARRSAQMVRRDPLPLIAIIGTGLLLASLLRRR</sequence>
<reference evidence="2 3" key="1">
    <citation type="submission" date="2021-08" db="EMBL/GenBank/DDBJ databases">
        <title>Devosia salina sp. nov., isolated from the South China Sea sediment.</title>
        <authorList>
            <person name="Zhou Z."/>
        </authorList>
    </citation>
    <scope>NUCLEOTIDE SEQUENCE [LARGE SCALE GENOMIC DNA]</scope>
    <source>
        <strain evidence="2 3">SCS-3</strain>
    </source>
</reference>
<evidence type="ECO:0000256" key="1">
    <source>
        <dbReference type="SAM" id="Phobius"/>
    </source>
</evidence>
<gene>
    <name evidence="2" type="ORF">K1X15_08960</name>
</gene>
<keyword evidence="1" id="KW-1133">Transmembrane helix</keyword>
<protein>
    <recommendedName>
        <fullName evidence="4">DUF883 family protein</fullName>
    </recommendedName>
</protein>
<evidence type="ECO:0008006" key="4">
    <source>
        <dbReference type="Google" id="ProtNLM"/>
    </source>
</evidence>
<proteinExistence type="predicted"/>
<feature type="transmembrane region" description="Helical" evidence="1">
    <location>
        <begin position="86"/>
        <end position="103"/>
    </location>
</feature>
<organism evidence="2 3">
    <name type="scientific">Devosia salina</name>
    <dbReference type="NCBI Taxonomy" id="2860336"/>
    <lineage>
        <taxon>Bacteria</taxon>
        <taxon>Pseudomonadati</taxon>
        <taxon>Pseudomonadota</taxon>
        <taxon>Alphaproteobacteria</taxon>
        <taxon>Hyphomicrobiales</taxon>
        <taxon>Devosiaceae</taxon>
        <taxon>Devosia</taxon>
    </lineage>
</organism>
<dbReference type="RefSeq" id="WP_220307111.1">
    <property type="nucleotide sequence ID" value="NZ_CP080590.1"/>
</dbReference>